<name>A0A0C3CTF3_HEBCY</name>
<keyword evidence="3" id="KW-1185">Reference proteome</keyword>
<sequence length="114" mass="12660">MQLGSLLKQLGKSIQDFVAVHTESAGKYGPKKFIQTLKIDNPSIIACREEGADAEVVPERRPSPKLQVFKDAVIWEQIGSSRRGWGLNDGGAFSRNKSRDVELELNPGPKRELE</sequence>
<reference evidence="2 3" key="1">
    <citation type="submission" date="2014-04" db="EMBL/GenBank/DDBJ databases">
        <authorList>
            <consortium name="DOE Joint Genome Institute"/>
            <person name="Kuo A."/>
            <person name="Gay G."/>
            <person name="Dore J."/>
            <person name="Kohler A."/>
            <person name="Nagy L.G."/>
            <person name="Floudas D."/>
            <person name="Copeland A."/>
            <person name="Barry K.W."/>
            <person name="Cichocki N."/>
            <person name="Veneault-Fourrey C."/>
            <person name="LaButti K."/>
            <person name="Lindquist E.A."/>
            <person name="Lipzen A."/>
            <person name="Lundell T."/>
            <person name="Morin E."/>
            <person name="Murat C."/>
            <person name="Sun H."/>
            <person name="Tunlid A."/>
            <person name="Henrissat B."/>
            <person name="Grigoriev I.V."/>
            <person name="Hibbett D.S."/>
            <person name="Martin F."/>
            <person name="Nordberg H.P."/>
            <person name="Cantor M.N."/>
            <person name="Hua S.X."/>
        </authorList>
    </citation>
    <scope>NUCLEOTIDE SEQUENCE [LARGE SCALE GENOMIC DNA]</scope>
    <source>
        <strain evidence="3">h7</strain>
    </source>
</reference>
<dbReference type="HOGENOM" id="CLU_2121366_0_0_1"/>
<evidence type="ECO:0000313" key="2">
    <source>
        <dbReference type="EMBL" id="KIM47379.1"/>
    </source>
</evidence>
<protein>
    <submittedName>
        <fullName evidence="2">Uncharacterized protein</fullName>
    </submittedName>
</protein>
<dbReference type="AlphaFoldDB" id="A0A0C3CTF3"/>
<dbReference type="EMBL" id="KN831769">
    <property type="protein sequence ID" value="KIM47379.1"/>
    <property type="molecule type" value="Genomic_DNA"/>
</dbReference>
<organism evidence="2 3">
    <name type="scientific">Hebeloma cylindrosporum</name>
    <dbReference type="NCBI Taxonomy" id="76867"/>
    <lineage>
        <taxon>Eukaryota</taxon>
        <taxon>Fungi</taxon>
        <taxon>Dikarya</taxon>
        <taxon>Basidiomycota</taxon>
        <taxon>Agaricomycotina</taxon>
        <taxon>Agaricomycetes</taxon>
        <taxon>Agaricomycetidae</taxon>
        <taxon>Agaricales</taxon>
        <taxon>Agaricineae</taxon>
        <taxon>Hymenogastraceae</taxon>
        <taxon>Hebeloma</taxon>
    </lineage>
</organism>
<evidence type="ECO:0000256" key="1">
    <source>
        <dbReference type="SAM" id="MobiDB-lite"/>
    </source>
</evidence>
<gene>
    <name evidence="2" type="ORF">M413DRAFT_199018</name>
</gene>
<reference evidence="3" key="2">
    <citation type="submission" date="2015-01" db="EMBL/GenBank/DDBJ databases">
        <title>Evolutionary Origins and Diversification of the Mycorrhizal Mutualists.</title>
        <authorList>
            <consortium name="DOE Joint Genome Institute"/>
            <consortium name="Mycorrhizal Genomics Consortium"/>
            <person name="Kohler A."/>
            <person name="Kuo A."/>
            <person name="Nagy L.G."/>
            <person name="Floudas D."/>
            <person name="Copeland A."/>
            <person name="Barry K.W."/>
            <person name="Cichocki N."/>
            <person name="Veneault-Fourrey C."/>
            <person name="LaButti K."/>
            <person name="Lindquist E.A."/>
            <person name="Lipzen A."/>
            <person name="Lundell T."/>
            <person name="Morin E."/>
            <person name="Murat C."/>
            <person name="Riley R."/>
            <person name="Ohm R."/>
            <person name="Sun H."/>
            <person name="Tunlid A."/>
            <person name="Henrissat B."/>
            <person name="Grigoriev I.V."/>
            <person name="Hibbett D.S."/>
            <person name="Martin F."/>
        </authorList>
    </citation>
    <scope>NUCLEOTIDE SEQUENCE [LARGE SCALE GENOMIC DNA]</scope>
    <source>
        <strain evidence="3">h7</strain>
    </source>
</reference>
<proteinExistence type="predicted"/>
<evidence type="ECO:0000313" key="3">
    <source>
        <dbReference type="Proteomes" id="UP000053424"/>
    </source>
</evidence>
<accession>A0A0C3CTF3</accession>
<dbReference type="Proteomes" id="UP000053424">
    <property type="component" value="Unassembled WGS sequence"/>
</dbReference>
<feature type="region of interest" description="Disordered" evidence="1">
    <location>
        <begin position="82"/>
        <end position="114"/>
    </location>
</feature>